<dbReference type="GO" id="GO:0004497">
    <property type="term" value="F:monooxygenase activity"/>
    <property type="evidence" value="ECO:0007669"/>
    <property type="project" value="UniProtKB-KW"/>
</dbReference>
<dbReference type="InterPro" id="IPR017972">
    <property type="entry name" value="Cyt_P450_CS"/>
</dbReference>
<dbReference type="InterPro" id="IPR001128">
    <property type="entry name" value="Cyt_P450"/>
</dbReference>
<dbReference type="InterPro" id="IPR002401">
    <property type="entry name" value="Cyt_P450_E_grp-I"/>
</dbReference>
<dbReference type="PROSITE" id="PS00086">
    <property type="entry name" value="CYTOCHROME_P450"/>
    <property type="match status" value="1"/>
</dbReference>
<dbReference type="PRINTS" id="PR00463">
    <property type="entry name" value="EP450I"/>
</dbReference>
<sequence length="506" mass="58027">MLLPILYTSIALTIVTWYVRSYWRLRHIPGPFWAKFSNLPRFLWVAGGDAHDVHIALHRKYGDLVRIGPNIVSVTDPDEIPKIYDFAGRYLKSDFYRVLTFSAGGKLVRTIFSTQDGDQHRTLRKPIANLYSMSYIASHEKLVDQTMDHFFRRLDELFVETDGVCDFGTWIQYFAWDVIGNLTFSKPLGFLELGDDVENITESIGKFFGLNAMITQMPWLDYLFFKNPILHKVRKEKASPVVTFAMARANERLEELEKNKEKTIKDRDFLSGFINALSKDPSIPKSALTAWATSNVTAGSDTTSILTRSVFYQLLKHPDKLQRLLDELDQADQDGRLSEYVSWQQAQQLPYLDAVIKEAGRLHPPFGLHLERHVPPGGAVICGVHLPAGTIVGINSWAIHRREDPFGEDADEFRPERWLVSDEAQKRKMGRALLTFGAGRRVCLGKHISILEMYKLIPSVFRRYKLEFAVPGGRSYHAHNRWFVHQTGLDVRFQKRTVDEKLDILG</sequence>
<evidence type="ECO:0000256" key="7">
    <source>
        <dbReference type="ARBA" id="ARBA00023004"/>
    </source>
</evidence>
<evidence type="ECO:0000313" key="11">
    <source>
        <dbReference type="EMBL" id="KIA75594.1"/>
    </source>
</evidence>
<dbReference type="InterPro" id="IPR036396">
    <property type="entry name" value="Cyt_P450_sf"/>
</dbReference>
<keyword evidence="7 9" id="KW-0408">Iron</keyword>
<organism evidence="11 12">
    <name type="scientific">Aspergillus ustus</name>
    <dbReference type="NCBI Taxonomy" id="40382"/>
    <lineage>
        <taxon>Eukaryota</taxon>
        <taxon>Fungi</taxon>
        <taxon>Dikarya</taxon>
        <taxon>Ascomycota</taxon>
        <taxon>Pezizomycotina</taxon>
        <taxon>Eurotiomycetes</taxon>
        <taxon>Eurotiomycetidae</taxon>
        <taxon>Eurotiales</taxon>
        <taxon>Aspergillaceae</taxon>
        <taxon>Aspergillus</taxon>
        <taxon>Aspergillus subgen. Nidulantes</taxon>
    </lineage>
</organism>
<evidence type="ECO:0000256" key="3">
    <source>
        <dbReference type="ARBA" id="ARBA00010617"/>
    </source>
</evidence>
<keyword evidence="5 9" id="KW-0479">Metal-binding</keyword>
<name>A0A0C1EG09_ASPUT</name>
<dbReference type="PANTHER" id="PTHR24305:SF235">
    <property type="entry name" value="CYTOCHROME P450 MONOOXYGENASE APDB-RELATED"/>
    <property type="match status" value="1"/>
</dbReference>
<dbReference type="GO" id="GO:0005506">
    <property type="term" value="F:iron ion binding"/>
    <property type="evidence" value="ECO:0007669"/>
    <property type="project" value="InterPro"/>
</dbReference>
<dbReference type="SUPFAM" id="SSF48264">
    <property type="entry name" value="Cytochrome P450"/>
    <property type="match status" value="1"/>
</dbReference>
<keyword evidence="8 10" id="KW-0503">Monooxygenase</keyword>
<dbReference type="PRINTS" id="PR00385">
    <property type="entry name" value="P450"/>
</dbReference>
<dbReference type="GO" id="GO:0016020">
    <property type="term" value="C:membrane"/>
    <property type="evidence" value="ECO:0007669"/>
    <property type="project" value="UniProtKB-SubCell"/>
</dbReference>
<dbReference type="CDD" id="cd11060">
    <property type="entry name" value="CYP57A1-like"/>
    <property type="match status" value="1"/>
</dbReference>
<protein>
    <submittedName>
        <fullName evidence="11">Benzoate 4-monooxygenase cytochrome P450</fullName>
    </submittedName>
</protein>
<evidence type="ECO:0000256" key="8">
    <source>
        <dbReference type="ARBA" id="ARBA00023033"/>
    </source>
</evidence>
<dbReference type="PANTHER" id="PTHR24305">
    <property type="entry name" value="CYTOCHROME P450"/>
    <property type="match status" value="1"/>
</dbReference>
<reference evidence="11 12" key="1">
    <citation type="submission" date="2014-11" db="EMBL/GenBank/DDBJ databases">
        <title>Genomics derived discovery of secondary metabolites biosynthetic gene clusters in Aspergillus ustus.</title>
        <authorList>
            <person name="Pi B."/>
            <person name="Dai F."/>
            <person name="Song X."/>
            <person name="Zhu C."/>
            <person name="Li H."/>
            <person name="Yu D."/>
        </authorList>
    </citation>
    <scope>NUCLEOTIDE SEQUENCE [LARGE SCALE GENOMIC DNA]</scope>
    <source>
        <strain evidence="11 12">3.3904</strain>
    </source>
</reference>
<evidence type="ECO:0000256" key="2">
    <source>
        <dbReference type="ARBA" id="ARBA00004167"/>
    </source>
</evidence>
<dbReference type="GO" id="GO:0044550">
    <property type="term" value="P:secondary metabolite biosynthetic process"/>
    <property type="evidence" value="ECO:0007669"/>
    <property type="project" value="UniProtKB-ARBA"/>
</dbReference>
<keyword evidence="12" id="KW-1185">Reference proteome</keyword>
<dbReference type="EMBL" id="JOMC01000079">
    <property type="protein sequence ID" value="KIA75594.1"/>
    <property type="molecule type" value="Genomic_DNA"/>
</dbReference>
<evidence type="ECO:0000256" key="4">
    <source>
        <dbReference type="ARBA" id="ARBA00022617"/>
    </source>
</evidence>
<comment type="cofactor">
    <cofactor evidence="1 9">
        <name>heme</name>
        <dbReference type="ChEBI" id="CHEBI:30413"/>
    </cofactor>
</comment>
<dbReference type="AlphaFoldDB" id="A0A0C1EG09"/>
<proteinExistence type="inferred from homology"/>
<evidence type="ECO:0000256" key="9">
    <source>
        <dbReference type="PIRSR" id="PIRSR602401-1"/>
    </source>
</evidence>
<gene>
    <name evidence="11" type="ORF">HK57_00653</name>
</gene>
<evidence type="ECO:0000313" key="12">
    <source>
        <dbReference type="Proteomes" id="UP000053475"/>
    </source>
</evidence>
<dbReference type="GO" id="GO:0016705">
    <property type="term" value="F:oxidoreductase activity, acting on paired donors, with incorporation or reduction of molecular oxygen"/>
    <property type="evidence" value="ECO:0007669"/>
    <property type="project" value="InterPro"/>
</dbReference>
<dbReference type="InterPro" id="IPR050121">
    <property type="entry name" value="Cytochrome_P450_monoxygenase"/>
</dbReference>
<dbReference type="Pfam" id="PF00067">
    <property type="entry name" value="p450"/>
    <property type="match status" value="1"/>
</dbReference>
<dbReference type="Proteomes" id="UP000053475">
    <property type="component" value="Unassembled WGS sequence"/>
</dbReference>
<keyword evidence="4 9" id="KW-0349">Heme</keyword>
<feature type="binding site" description="axial binding residue" evidence="9">
    <location>
        <position position="443"/>
    </location>
    <ligand>
        <name>heme</name>
        <dbReference type="ChEBI" id="CHEBI:30413"/>
    </ligand>
    <ligandPart>
        <name>Fe</name>
        <dbReference type="ChEBI" id="CHEBI:18248"/>
    </ligandPart>
</feature>
<dbReference type="FunFam" id="1.10.630.10:FF:000050">
    <property type="entry name" value="Cytochrome P450 monooxygenase"/>
    <property type="match status" value="1"/>
</dbReference>
<evidence type="ECO:0000256" key="5">
    <source>
        <dbReference type="ARBA" id="ARBA00022723"/>
    </source>
</evidence>
<evidence type="ECO:0000256" key="6">
    <source>
        <dbReference type="ARBA" id="ARBA00023002"/>
    </source>
</evidence>
<keyword evidence="6 10" id="KW-0560">Oxidoreductase</keyword>
<accession>A0A0C1EG09</accession>
<comment type="similarity">
    <text evidence="3 10">Belongs to the cytochrome P450 family.</text>
</comment>
<evidence type="ECO:0000256" key="1">
    <source>
        <dbReference type="ARBA" id="ARBA00001971"/>
    </source>
</evidence>
<dbReference type="GO" id="GO:0020037">
    <property type="term" value="F:heme binding"/>
    <property type="evidence" value="ECO:0007669"/>
    <property type="project" value="InterPro"/>
</dbReference>
<comment type="subcellular location">
    <subcellularLocation>
        <location evidence="2">Membrane</location>
        <topology evidence="2">Single-pass membrane protein</topology>
    </subcellularLocation>
</comment>
<evidence type="ECO:0000256" key="10">
    <source>
        <dbReference type="RuleBase" id="RU000461"/>
    </source>
</evidence>
<dbReference type="Gene3D" id="1.10.630.10">
    <property type="entry name" value="Cytochrome P450"/>
    <property type="match status" value="1"/>
</dbReference>
<comment type="caution">
    <text evidence="11">The sequence shown here is derived from an EMBL/GenBank/DDBJ whole genome shotgun (WGS) entry which is preliminary data.</text>
</comment>